<feature type="chain" id="PRO_5038746054" evidence="2">
    <location>
        <begin position="26"/>
        <end position="2098"/>
    </location>
</feature>
<feature type="domain" description="BIG2" evidence="3">
    <location>
        <begin position="634"/>
        <end position="724"/>
    </location>
</feature>
<dbReference type="SMART" id="SM00635">
    <property type="entry name" value="BID_2"/>
    <property type="match status" value="5"/>
</dbReference>
<dbReference type="InterPro" id="IPR003343">
    <property type="entry name" value="Big_2"/>
</dbReference>
<feature type="domain" description="BIG2" evidence="3">
    <location>
        <begin position="1022"/>
        <end position="1102"/>
    </location>
</feature>
<sequence>MRRISKYLFLSILIMSLCLSCRFWASFKDEGQNNISSVTFDRNKLELSVGTMEIINVTVISDKGTNRETVSWSYDKKQISAVTDDYSIIITGTAPGTSVIKATCGNRTASCAITVQEAAGNTKVENPYVYVSSDYVSLSPGSTDKVFGSVFGLSQADKNGYTFTSDKPSVASVYTEGNYCWITGKSEGVAKITCRHSNCSFPYSFLVGVYASDSKIPYITSSSNIVTLNKTGGDTASVTVDLQNPTYTTYADDFTFSVTDSGGNAMAEPPVSLETRGNRITITPVTGGSCYIKVEHPLAAYAFNILVRVVENIDAAYIEPSGTDIMVDGISSETLSFTIKGLPEGTAVDPDKYEWVFSDYAGNYLDYNIFNGTEPGKGDSVWLTGKKNGTVKITVSHPLCPVSRSVIVMVRNIPEEAGSSKIYITTSQNFLETKVGNGESIINITVNNLTPGEESNLNWAIENNAADGSADPVIQYSGGTGTSTSVNSRSVFQMAKGKAYITPLKEGMATITITHPKAAYPAKILVNVLPEGIITSYPVVLSTETPYLLIKNGETGNIKVSLSGSSNPELDATDLNWTCSAPDKFTVNSSGQEANITAKGTGTNKGILTVTHPKSEYPLSIVLVSYDNHEELAGIKTIYTGQNAFTMYPGENQTLSVETVDYTVSENDGGTVTDCAVVWTVTKGYETVAGISENGTLALVTAVSPGVAEITCSLADYPDEKVVFYINVKQPGVIEPDKPCYLTTGYNVITTDTGKTADISVEPVNIQMSEYYKITWENNNPDIFSLSYNGNTASVMPLAEGNGTITVSHPLSNNTLEITVHIGSEYVYNNTDIGYISCNDTLGLKTDSGETMFSAVVAFTESSRTENSGFVFSSSDTSVFTVSYSSENNYCYVTPVKAGQAVLKIHHDKAEFDKEVIVIIQKTAQELSDIPYISTRQNVVTVIQGEYTSISATLENAESYEPADWTWTSLDGNICDVALNSGTTAMISGVKPGTTKIRVSHTDCIYPLDIIVICLDKDSVSENPFIQTSTNIVTLSPGKSETVTAAMAGGKQEDGAAFIWTISDPSVAIISTGTGSCYIRGLASGQTYITVRNSNYPDAYTKTILVRVEDTVVEDCYISVSGKVIKLNPSDNNGEIVTATLENGDPLDAQDFVWWADDYNIVTLSSITDTARIYPTGIAGTTYIHVKHPKVLHPVDIIVMSSEYTEFAFSENSKTILDKTVSFIQLQIPSIGDDYWVEYESWDTTVCIATGSDRVCMIAGVSPGSTGITATLKTKNGVVGTAQLAVIVGARDESVNTISMNSTIINMRIGESLTLEALLSGNGINAQDYYNLEWTVTGNENSCVTLLQNEAGKTTGKNAYITAERDGTAVLTLSHPLCKYDLNVWIVIPVNEESTISLDQTYIEMYKSDGAVTVNAKVINGTSSDESGIIWTAPKVGGLNIVSISKSKGKSCNIVPRNVGSTTLRAQLPNGNYADCVITVLTDAEIILETTTLHVNPGFSETVGYTVTPENAGINWIKMMNGTSGTGTADYFDFSVNESTKTITVTGKELGSGTLYCYSASDSGTAKAQLNIICEYNYELEFDGDSGIILMQPDDTGLLTTKNNPHNLAEIPFHVYPKSGMEIKVESSTDALEITSYSFDTSTGTGIVYVKALTEEIDGYITLSATNPNDKVNTPVQRKKYINSKYESYTITPVFDIHTGSFTSFKNNNGVPVLTLGDGESYSFYLDIAEPNARLENIKVTYREGAGYDLRIAESAESDGEDSPHIYFSGSSEGSEIKPESVSPDGRNYYRIGHNHDYIEENGFLAKGEFDLNGFDVTGLSGSFSFCYNISDWHNFNDHYLNTTKGKFNMGNTKDDSRNLNSVVKNKIQQYCNIYNTSNYYYYETDDVYRRQYKLRIVCKYCGYSFGSSSYDLNIHPGYIKTTTSKNQSVKNIQDDAVIEISYSTVEGSWKTEKTSIKVCFEKRLCQSNTKDLWQLTKDLNGIDCWKFTGKSSMLAPSWESDLVFHNNGQLVTFHPDGTYSATGKITISDTYSISSDLTELTIRSCGMTKTISCFFEPSTGSLTLYPPEGGWAWSGPPMDVLLYGVSVNNSPFTLKQN</sequence>
<dbReference type="EMBL" id="JADIMM010000025">
    <property type="protein sequence ID" value="MBO8457049.1"/>
    <property type="molecule type" value="Genomic_DNA"/>
</dbReference>
<organism evidence="4 5">
    <name type="scientific">Candidatus Gallitreponema excrementavium</name>
    <dbReference type="NCBI Taxonomy" id="2840840"/>
    <lineage>
        <taxon>Bacteria</taxon>
        <taxon>Pseudomonadati</taxon>
        <taxon>Spirochaetota</taxon>
        <taxon>Spirochaetia</taxon>
        <taxon>Spirochaetales</taxon>
        <taxon>Candidatus Gallitreponema</taxon>
    </lineage>
</organism>
<comment type="caution">
    <text evidence="4">The sequence shown here is derived from an EMBL/GenBank/DDBJ whole genome shotgun (WGS) entry which is preliminary data.</text>
</comment>
<keyword evidence="2" id="KW-0732">Signal</keyword>
<feature type="domain" description="BIG2" evidence="3">
    <location>
        <begin position="1203"/>
        <end position="1282"/>
    </location>
</feature>
<evidence type="ECO:0000313" key="5">
    <source>
        <dbReference type="Proteomes" id="UP000823638"/>
    </source>
</evidence>
<feature type="signal peptide" evidence="2">
    <location>
        <begin position="1"/>
        <end position="25"/>
    </location>
</feature>
<dbReference type="SUPFAM" id="SSF49373">
    <property type="entry name" value="Invasin/intimin cell-adhesion fragments"/>
    <property type="match status" value="1"/>
</dbReference>
<evidence type="ECO:0000313" key="4">
    <source>
        <dbReference type="EMBL" id="MBO8457049.1"/>
    </source>
</evidence>
<protein>
    <submittedName>
        <fullName evidence="4">Ig-like domain-containing protein</fullName>
    </submittedName>
</protein>
<evidence type="ECO:0000259" key="3">
    <source>
        <dbReference type="SMART" id="SM00635"/>
    </source>
</evidence>
<feature type="domain" description="BIG2" evidence="3">
    <location>
        <begin position="125"/>
        <end position="206"/>
    </location>
</feature>
<name>A0A9D9HN64_9SPIR</name>
<accession>A0A9D9HN64</accession>
<feature type="region of interest" description="Disordered" evidence="1">
    <location>
        <begin position="1759"/>
        <end position="1783"/>
    </location>
</feature>
<reference evidence="4" key="1">
    <citation type="submission" date="2020-10" db="EMBL/GenBank/DDBJ databases">
        <authorList>
            <person name="Gilroy R."/>
        </authorList>
    </citation>
    <scope>NUCLEOTIDE SEQUENCE</scope>
    <source>
        <strain evidence="4">10532</strain>
    </source>
</reference>
<dbReference type="Gene3D" id="2.60.40.1080">
    <property type="match status" value="5"/>
</dbReference>
<evidence type="ECO:0000256" key="1">
    <source>
        <dbReference type="SAM" id="MobiDB-lite"/>
    </source>
</evidence>
<feature type="domain" description="BIG2" evidence="3">
    <location>
        <begin position="34"/>
        <end position="114"/>
    </location>
</feature>
<evidence type="ECO:0000256" key="2">
    <source>
        <dbReference type="SAM" id="SignalP"/>
    </source>
</evidence>
<dbReference type="Proteomes" id="UP000823638">
    <property type="component" value="Unassembled WGS sequence"/>
</dbReference>
<reference evidence="4" key="2">
    <citation type="journal article" date="2021" name="PeerJ">
        <title>Extensive microbial diversity within the chicken gut microbiome revealed by metagenomics and culture.</title>
        <authorList>
            <person name="Gilroy R."/>
            <person name="Ravi A."/>
            <person name="Getino M."/>
            <person name="Pursley I."/>
            <person name="Horton D.L."/>
            <person name="Alikhan N.F."/>
            <person name="Baker D."/>
            <person name="Gharbi K."/>
            <person name="Hall N."/>
            <person name="Watson M."/>
            <person name="Adriaenssens E.M."/>
            <person name="Foster-Nyarko E."/>
            <person name="Jarju S."/>
            <person name="Secka A."/>
            <person name="Antonio M."/>
            <person name="Oren A."/>
            <person name="Chaudhuri R.R."/>
            <person name="La Ragione R."/>
            <person name="Hildebrand F."/>
            <person name="Pallen M.J."/>
        </authorList>
    </citation>
    <scope>NUCLEOTIDE SEQUENCE</scope>
    <source>
        <strain evidence="4">10532</strain>
    </source>
</reference>
<proteinExistence type="predicted"/>
<dbReference type="InterPro" id="IPR008964">
    <property type="entry name" value="Invasin/intimin_cell_adhesion"/>
</dbReference>
<dbReference type="Pfam" id="PF02368">
    <property type="entry name" value="Big_2"/>
    <property type="match status" value="1"/>
</dbReference>
<gene>
    <name evidence="4" type="ORF">IAA81_02335</name>
</gene>